<accession>A0ACC3Z7P3</accession>
<dbReference type="EMBL" id="VUJX02000003">
    <property type="protein sequence ID" value="KAL0940070.1"/>
    <property type="molecule type" value="Genomic_DNA"/>
</dbReference>
<reference evidence="1 2" key="1">
    <citation type="journal article" date="2020" name="Phytopathology">
        <title>Genome Sequence Resources of Colletotrichum truncatum, C. plurivorum, C. musicola, and C. sojae: Four Species Pathogenic to Soybean (Glycine max).</title>
        <authorList>
            <person name="Rogerio F."/>
            <person name="Boufleur T.R."/>
            <person name="Ciampi-Guillardi M."/>
            <person name="Sukno S.A."/>
            <person name="Thon M.R."/>
            <person name="Massola Junior N.S."/>
            <person name="Baroncelli R."/>
        </authorList>
    </citation>
    <scope>NUCLEOTIDE SEQUENCE [LARGE SCALE GENOMIC DNA]</scope>
    <source>
        <strain evidence="1 2">CMES1059</strain>
    </source>
</reference>
<evidence type="ECO:0000313" key="2">
    <source>
        <dbReference type="Proteomes" id="UP000805649"/>
    </source>
</evidence>
<comment type="caution">
    <text evidence="1">The sequence shown here is derived from an EMBL/GenBank/DDBJ whole genome shotgun (WGS) entry which is preliminary data.</text>
</comment>
<sequence>MLADCEVICQGKAWKLHKTILCARSSYFKSALLSGWPESKSGKVEITEFSKTQMDSIIKYIYKGTINFKPLIKAGTIMHSCTDLWILGDYFNVPALCDDILNFWSKDFIPRTDHIAMTEGFHIDGKDFLKTGNLIYASFPGKHVLKVAFLEVLLGRAFVRKSVINMPEFKTFCAEWPEFGSDCMMKLVENRVCKLQ</sequence>
<dbReference type="Proteomes" id="UP000805649">
    <property type="component" value="Unassembled WGS sequence"/>
</dbReference>
<name>A0ACC3Z7P3_COLTU</name>
<organism evidence="1 2">
    <name type="scientific">Colletotrichum truncatum</name>
    <name type="common">Anthracnose fungus</name>
    <name type="synonym">Colletotrichum capsici</name>
    <dbReference type="NCBI Taxonomy" id="5467"/>
    <lineage>
        <taxon>Eukaryota</taxon>
        <taxon>Fungi</taxon>
        <taxon>Dikarya</taxon>
        <taxon>Ascomycota</taxon>
        <taxon>Pezizomycotina</taxon>
        <taxon>Sordariomycetes</taxon>
        <taxon>Hypocreomycetidae</taxon>
        <taxon>Glomerellales</taxon>
        <taxon>Glomerellaceae</taxon>
        <taxon>Colletotrichum</taxon>
        <taxon>Colletotrichum truncatum species complex</taxon>
    </lineage>
</organism>
<gene>
    <name evidence="1" type="ORF">CTRU02_206680</name>
</gene>
<keyword evidence="2" id="KW-1185">Reference proteome</keyword>
<evidence type="ECO:0000313" key="1">
    <source>
        <dbReference type="EMBL" id="KAL0940070.1"/>
    </source>
</evidence>
<protein>
    <submittedName>
        <fullName evidence="1">BTB/POZ domain-containing protein</fullName>
    </submittedName>
</protein>
<proteinExistence type="predicted"/>